<dbReference type="EMBL" id="NGJZ01000001">
    <property type="protein sequence ID" value="RSU08564.1"/>
    <property type="molecule type" value="Genomic_DNA"/>
</dbReference>
<dbReference type="Gene3D" id="1.10.510.10">
    <property type="entry name" value="Transferase(Phosphotransferase) domain 1"/>
    <property type="match status" value="1"/>
</dbReference>
<comment type="caution">
    <text evidence="4">The sequence shown here is derived from an EMBL/GenBank/DDBJ whole genome shotgun (WGS) entry which is preliminary data.</text>
</comment>
<feature type="region of interest" description="Disordered" evidence="2">
    <location>
        <begin position="381"/>
        <end position="411"/>
    </location>
</feature>
<evidence type="ECO:0000313" key="5">
    <source>
        <dbReference type="Proteomes" id="UP000288669"/>
    </source>
</evidence>
<comment type="similarity">
    <text evidence="1">Belongs to the EssB family.</text>
</comment>
<protein>
    <submittedName>
        <fullName evidence="4">Type VII secretion protein EssB</fullName>
    </submittedName>
</protein>
<name>A0A430AKR7_9ENTE</name>
<dbReference type="OrthoDB" id="4975281at2"/>
<dbReference type="RefSeq" id="WP_126823271.1">
    <property type="nucleotide sequence ID" value="NZ_JBHLWU010000001.1"/>
</dbReference>
<evidence type="ECO:0000256" key="1">
    <source>
        <dbReference type="ARBA" id="ARBA00010163"/>
    </source>
</evidence>
<dbReference type="Proteomes" id="UP000288669">
    <property type="component" value="Unassembled WGS sequence"/>
</dbReference>
<evidence type="ECO:0000256" key="2">
    <source>
        <dbReference type="SAM" id="MobiDB-lite"/>
    </source>
</evidence>
<proteinExistence type="inferred from homology"/>
<reference evidence="4 5" key="1">
    <citation type="submission" date="2017-05" db="EMBL/GenBank/DDBJ databases">
        <title>Vagococcus spp. assemblies.</title>
        <authorList>
            <person name="Gulvik C.A."/>
        </authorList>
    </citation>
    <scope>NUCLEOTIDE SEQUENCE [LARGE SCALE GENOMIC DNA]</scope>
    <source>
        <strain evidence="4 5">DSM 24756</strain>
    </source>
</reference>
<accession>A0A430AKR7</accession>
<dbReference type="InterPro" id="IPR018778">
    <property type="entry name" value="T7SS_EssB"/>
</dbReference>
<dbReference type="InterPro" id="IPR042565">
    <property type="entry name" value="T7SS_EssB_C"/>
</dbReference>
<feature type="transmembrane region" description="Helical" evidence="3">
    <location>
        <begin position="222"/>
        <end position="242"/>
    </location>
</feature>
<dbReference type="Pfam" id="PF10140">
    <property type="entry name" value="YukC"/>
    <property type="match status" value="1"/>
</dbReference>
<evidence type="ECO:0000313" key="4">
    <source>
        <dbReference type="EMBL" id="RSU08564.1"/>
    </source>
</evidence>
<keyword evidence="5" id="KW-1185">Reference proteome</keyword>
<organism evidence="4 5">
    <name type="scientific">Vagococcus entomophilus</name>
    <dbReference type="NCBI Taxonomy" id="1160095"/>
    <lineage>
        <taxon>Bacteria</taxon>
        <taxon>Bacillati</taxon>
        <taxon>Bacillota</taxon>
        <taxon>Bacilli</taxon>
        <taxon>Lactobacillales</taxon>
        <taxon>Enterococcaceae</taxon>
        <taxon>Vagococcus</taxon>
    </lineage>
</organism>
<keyword evidence="3" id="KW-0472">Membrane</keyword>
<evidence type="ECO:0000256" key="3">
    <source>
        <dbReference type="SAM" id="Phobius"/>
    </source>
</evidence>
<dbReference type="NCBIfam" id="TIGR03926">
    <property type="entry name" value="T7_EssB"/>
    <property type="match status" value="1"/>
</dbReference>
<dbReference type="AlphaFoldDB" id="A0A430AKR7"/>
<sequence length="411" mass="47501">MAEQISINFEKKEFLFEKEAAKWQLSLKQSEVEVQEEKELLLLEMAEPKLLPCKVSWQEDSVDFTYQIERDDQSFYQVKHLPKAEKIRAAWNLLTVQNLLSLPLTFFIAPENIVFDRNLQPKIAYRGLKGKMSPKDLDTDGLLRQYQALVIALFEEKVSFEELYDGQLEIFKGSEFATTIQQAKDFNAIEAYLADLYQKTVSYNQKTFRTVKKRNYRIFQQASIWVSALAVLLLIPLAYFLFFKVPFQDKMLATDTSFLKKDYDTVISKLESVKTDKIPYTQKYELAYSVVQGATLTEKQKTAIYNNLSLKSSEDYLTYWVNIGRGDFDNALDIAKNLEESDLILYGIAQKIEQVRSSSKLTGSEKEEKITKLQEDYKKYQDERNKSIQESSTDSSTSKKETTSQTTSGGK</sequence>
<keyword evidence="3" id="KW-0812">Transmembrane</keyword>
<keyword evidence="3" id="KW-1133">Transmembrane helix</keyword>
<dbReference type="Gene3D" id="1.25.40.680">
    <property type="entry name" value="Type VII secretion system EssB, C-terminal-like domain"/>
    <property type="match status" value="1"/>
</dbReference>
<gene>
    <name evidence="4" type="ORF">CBF30_04860</name>
</gene>